<organism evidence="2 3">
    <name type="scientific">Pipistrellus kuhlii</name>
    <name type="common">Kuhl's pipistrelle</name>
    <dbReference type="NCBI Taxonomy" id="59472"/>
    <lineage>
        <taxon>Eukaryota</taxon>
        <taxon>Metazoa</taxon>
        <taxon>Chordata</taxon>
        <taxon>Craniata</taxon>
        <taxon>Vertebrata</taxon>
        <taxon>Euteleostomi</taxon>
        <taxon>Mammalia</taxon>
        <taxon>Eutheria</taxon>
        <taxon>Laurasiatheria</taxon>
        <taxon>Chiroptera</taxon>
        <taxon>Yangochiroptera</taxon>
        <taxon>Vespertilionidae</taxon>
        <taxon>Pipistrellus</taxon>
    </lineage>
</organism>
<reference evidence="2 3" key="1">
    <citation type="journal article" date="2020" name="Nature">
        <title>Six reference-quality genomes reveal evolution of bat adaptations.</title>
        <authorList>
            <person name="Jebb D."/>
            <person name="Huang Z."/>
            <person name="Pippel M."/>
            <person name="Hughes G.M."/>
            <person name="Lavrichenko K."/>
            <person name="Devanna P."/>
            <person name="Winkler S."/>
            <person name="Jermiin L.S."/>
            <person name="Skirmuntt E.C."/>
            <person name="Katzourakis A."/>
            <person name="Burkitt-Gray L."/>
            <person name="Ray D.A."/>
            <person name="Sullivan K.A.M."/>
            <person name="Roscito J.G."/>
            <person name="Kirilenko B.M."/>
            <person name="Davalos L.M."/>
            <person name="Corthals A.P."/>
            <person name="Power M.L."/>
            <person name="Jones G."/>
            <person name="Ransome R.D."/>
            <person name="Dechmann D.K.N."/>
            <person name="Locatelli A.G."/>
            <person name="Puechmaille S.J."/>
            <person name="Fedrigo O."/>
            <person name="Jarvis E.D."/>
            <person name="Hiller M."/>
            <person name="Vernes S.C."/>
            <person name="Myers E.W."/>
            <person name="Teeling E.C."/>
        </authorList>
    </citation>
    <scope>NUCLEOTIDE SEQUENCE [LARGE SCALE GENOMIC DNA]</scope>
    <source>
        <strain evidence="2">MPipKuh1</strain>
        <tissue evidence="2">Flight muscle</tissue>
    </source>
</reference>
<protein>
    <submittedName>
        <fullName evidence="2">Uncharacterized protein</fullName>
    </submittedName>
</protein>
<evidence type="ECO:0000256" key="1">
    <source>
        <dbReference type="SAM" id="Phobius"/>
    </source>
</evidence>
<proteinExistence type="predicted"/>
<evidence type="ECO:0000313" key="3">
    <source>
        <dbReference type="Proteomes" id="UP000558488"/>
    </source>
</evidence>
<sequence length="130" mass="14492">MKSKFLSRTPQALCNMTQTTLLPFFPPTSLALSHHSSPNTFHTSFMCPCFPDPMSPHLTHLSLLASIFLILQGPALVIFLCETFSELSSQNYSFRQNQFGSMDRASAWGLKGPGIDSGQEHVPWLRAHPQ</sequence>
<feature type="transmembrane region" description="Helical" evidence="1">
    <location>
        <begin position="61"/>
        <end position="81"/>
    </location>
</feature>
<keyword evidence="1" id="KW-0472">Membrane</keyword>
<evidence type="ECO:0000313" key="2">
    <source>
        <dbReference type="EMBL" id="KAF6382619.1"/>
    </source>
</evidence>
<gene>
    <name evidence="2" type="ORF">mPipKuh1_008975</name>
</gene>
<dbReference type="AlphaFoldDB" id="A0A7J8A8N9"/>
<dbReference type="Proteomes" id="UP000558488">
    <property type="component" value="Unassembled WGS sequence"/>
</dbReference>
<keyword evidence="1" id="KW-0812">Transmembrane</keyword>
<comment type="caution">
    <text evidence="2">The sequence shown here is derived from an EMBL/GenBank/DDBJ whole genome shotgun (WGS) entry which is preliminary data.</text>
</comment>
<keyword evidence="3" id="KW-1185">Reference proteome</keyword>
<accession>A0A7J8A8N9</accession>
<keyword evidence="1" id="KW-1133">Transmembrane helix</keyword>
<name>A0A7J8A8N9_PIPKU</name>
<dbReference type="EMBL" id="JACAGB010000002">
    <property type="protein sequence ID" value="KAF6382619.1"/>
    <property type="molecule type" value="Genomic_DNA"/>
</dbReference>